<dbReference type="Proteomes" id="UP000231503">
    <property type="component" value="Unassembled WGS sequence"/>
</dbReference>
<comment type="similarity">
    <text evidence="1">Belongs to the short-chain dehydrogenases/reductases (SDR) family.</text>
</comment>
<dbReference type="PRINTS" id="PR00080">
    <property type="entry name" value="SDRFAMILY"/>
</dbReference>
<dbReference type="EMBL" id="PFCO01000001">
    <property type="protein sequence ID" value="PIR69960.1"/>
    <property type="molecule type" value="Genomic_DNA"/>
</dbReference>
<evidence type="ECO:0008006" key="4">
    <source>
        <dbReference type="Google" id="ProtNLM"/>
    </source>
</evidence>
<proteinExistence type="inferred from homology"/>
<protein>
    <recommendedName>
        <fullName evidence="4">Short-chain dehydrogenase</fullName>
    </recommendedName>
</protein>
<dbReference type="InterPro" id="IPR002347">
    <property type="entry name" value="SDR_fam"/>
</dbReference>
<dbReference type="Pfam" id="PF13561">
    <property type="entry name" value="adh_short_C2"/>
    <property type="match status" value="1"/>
</dbReference>
<organism evidence="2 3">
    <name type="scientific">Candidatus Niyogibacteria bacterium CG10_big_fil_rev_8_21_14_0_10_46_36</name>
    <dbReference type="NCBI Taxonomy" id="1974726"/>
    <lineage>
        <taxon>Bacteria</taxon>
        <taxon>Candidatus Niyogiibacteriota</taxon>
    </lineage>
</organism>
<gene>
    <name evidence="2" type="ORF">COU47_00820</name>
</gene>
<dbReference type="Gene3D" id="3.40.50.720">
    <property type="entry name" value="NAD(P)-binding Rossmann-like Domain"/>
    <property type="match status" value="1"/>
</dbReference>
<comment type="caution">
    <text evidence="2">The sequence shown here is derived from an EMBL/GenBank/DDBJ whole genome shotgun (WGS) entry which is preliminary data.</text>
</comment>
<sequence>MGKYTGQTVLVTGATQGVGKAIAEAFAEANAYVIVCGRNEVRLQNTKKQLLLKGAAAVFLYAFDFADAEGAKKALSNIQKDHKRIDILVNNVGDPSPFGNFFELSDEDWTRSYEINCMSMVRMVRGVLPCLCQSHTGRIINIASMSAVEPGMYNPHYVAAKAGMVAVSKYLSRALADKNILVNAICPGTLTGDAWERNIRDFADRHSCGIGEARSIMEEQEKKKVPLARMGSPEDVARLVLFLASDAADFITGECICLDGGRGRSVL</sequence>
<evidence type="ECO:0000256" key="1">
    <source>
        <dbReference type="ARBA" id="ARBA00006484"/>
    </source>
</evidence>
<dbReference type="InterPro" id="IPR050259">
    <property type="entry name" value="SDR"/>
</dbReference>
<dbReference type="AlphaFoldDB" id="A0A2H0TEJ1"/>
<reference evidence="3" key="1">
    <citation type="submission" date="2017-09" db="EMBL/GenBank/DDBJ databases">
        <title>Depth-based differentiation of microbial function through sediment-hosted aquifers and enrichment of novel symbionts in the deep terrestrial subsurface.</title>
        <authorList>
            <person name="Probst A.J."/>
            <person name="Ladd B."/>
            <person name="Jarett J.K."/>
            <person name="Geller-Mcgrath D.E."/>
            <person name="Sieber C.M.K."/>
            <person name="Emerson J.B."/>
            <person name="Anantharaman K."/>
            <person name="Thomas B.C."/>
            <person name="Malmstrom R."/>
            <person name="Stieglmeier M."/>
            <person name="Klingl A."/>
            <person name="Woyke T."/>
            <person name="Ryan C.M."/>
            <person name="Banfield J.F."/>
        </authorList>
    </citation>
    <scope>NUCLEOTIDE SEQUENCE [LARGE SCALE GENOMIC DNA]</scope>
</reference>
<name>A0A2H0TEJ1_9BACT</name>
<dbReference type="FunFam" id="3.40.50.720:FF:000084">
    <property type="entry name" value="Short-chain dehydrogenase reductase"/>
    <property type="match status" value="1"/>
</dbReference>
<evidence type="ECO:0000313" key="3">
    <source>
        <dbReference type="Proteomes" id="UP000231503"/>
    </source>
</evidence>
<dbReference type="PRINTS" id="PR00081">
    <property type="entry name" value="GDHRDH"/>
</dbReference>
<dbReference type="PANTHER" id="PTHR42879">
    <property type="entry name" value="3-OXOACYL-(ACYL-CARRIER-PROTEIN) REDUCTASE"/>
    <property type="match status" value="1"/>
</dbReference>
<accession>A0A2H0TEJ1</accession>
<evidence type="ECO:0000313" key="2">
    <source>
        <dbReference type="EMBL" id="PIR69960.1"/>
    </source>
</evidence>
<dbReference type="SUPFAM" id="SSF51735">
    <property type="entry name" value="NAD(P)-binding Rossmann-fold domains"/>
    <property type="match status" value="1"/>
</dbReference>
<dbReference type="InterPro" id="IPR036291">
    <property type="entry name" value="NAD(P)-bd_dom_sf"/>
</dbReference>